<dbReference type="SUPFAM" id="SSF52540">
    <property type="entry name" value="P-loop containing nucleoside triphosphate hydrolases"/>
    <property type="match status" value="1"/>
</dbReference>
<evidence type="ECO:0000313" key="2">
    <source>
        <dbReference type="EMBL" id="MFC1428537.1"/>
    </source>
</evidence>
<dbReference type="PANTHER" id="PTHR13696:SF52">
    <property type="entry name" value="PARA FAMILY PROTEIN CT_582"/>
    <property type="match status" value="1"/>
</dbReference>
<accession>A0ABV6WRG5</accession>
<dbReference type="PANTHER" id="PTHR13696">
    <property type="entry name" value="P-LOOP CONTAINING NUCLEOSIDE TRIPHOSPHATE HYDROLASE"/>
    <property type="match status" value="1"/>
</dbReference>
<gene>
    <name evidence="2" type="ORF">ACEZCY_35785</name>
</gene>
<protein>
    <submittedName>
        <fullName evidence="2">ParA family protein</fullName>
    </submittedName>
</protein>
<comment type="caution">
    <text evidence="2">The sequence shown here is derived from an EMBL/GenBank/DDBJ whole genome shotgun (WGS) entry which is preliminary data.</text>
</comment>
<evidence type="ECO:0000313" key="3">
    <source>
        <dbReference type="Proteomes" id="UP001592529"/>
    </source>
</evidence>
<dbReference type="InterPro" id="IPR027417">
    <property type="entry name" value="P-loop_NTPase"/>
</dbReference>
<proteinExistence type="predicted"/>
<dbReference type="InterPro" id="IPR002586">
    <property type="entry name" value="CobQ/CobB/MinD/ParA_Nub-bd_dom"/>
</dbReference>
<organism evidence="2 3">
    <name type="scientific">Streptacidiphilus alkalitolerans</name>
    <dbReference type="NCBI Taxonomy" id="3342712"/>
    <lineage>
        <taxon>Bacteria</taxon>
        <taxon>Bacillati</taxon>
        <taxon>Actinomycetota</taxon>
        <taxon>Actinomycetes</taxon>
        <taxon>Kitasatosporales</taxon>
        <taxon>Streptomycetaceae</taxon>
        <taxon>Streptacidiphilus</taxon>
    </lineage>
</organism>
<name>A0ABV6WRG5_9ACTN</name>
<sequence length="220" mass="24309">MQSSVLVVSTDPQGSVVWWADRVGDALPFDFDQAHEDPSILKTLRDLPGVRIHVIANQKGGVGKTTLTVNLAAVVYDTIGEAAGYKHIFIDTPGSLEDEQLLAASLDIADDVVVPLPPEPLAFDPTARTISRLILPRQLPYQVVVNNWDPRDGRADLDDTNDFIDNAGWNRTKAITRRYKLHTRASADGKVVTQYARNRVAMEAREDFFRLALELGYGGK</sequence>
<evidence type="ECO:0000259" key="1">
    <source>
        <dbReference type="Pfam" id="PF01656"/>
    </source>
</evidence>
<dbReference type="Proteomes" id="UP001592529">
    <property type="component" value="Unassembled WGS sequence"/>
</dbReference>
<dbReference type="CDD" id="cd02042">
    <property type="entry name" value="ParAB_family"/>
    <property type="match status" value="1"/>
</dbReference>
<dbReference type="InterPro" id="IPR050678">
    <property type="entry name" value="DNA_Partitioning_ATPase"/>
</dbReference>
<feature type="domain" description="CobQ/CobB/MinD/ParA nucleotide binding" evidence="1">
    <location>
        <begin position="54"/>
        <end position="75"/>
    </location>
</feature>
<dbReference type="EMBL" id="JBHFAA010000025">
    <property type="protein sequence ID" value="MFC1428537.1"/>
    <property type="molecule type" value="Genomic_DNA"/>
</dbReference>
<dbReference type="RefSeq" id="WP_380528155.1">
    <property type="nucleotide sequence ID" value="NZ_JBHFAA010000025.1"/>
</dbReference>
<keyword evidence="3" id="KW-1185">Reference proteome</keyword>
<reference evidence="2 3" key="1">
    <citation type="submission" date="2024-09" db="EMBL/GenBank/DDBJ databases">
        <authorList>
            <person name="Lee S.D."/>
        </authorList>
    </citation>
    <scope>NUCLEOTIDE SEQUENCE [LARGE SCALE GENOMIC DNA]</scope>
    <source>
        <strain evidence="2 3">N1-12</strain>
    </source>
</reference>
<dbReference type="Gene3D" id="3.40.50.300">
    <property type="entry name" value="P-loop containing nucleotide triphosphate hydrolases"/>
    <property type="match status" value="1"/>
</dbReference>
<dbReference type="Pfam" id="PF01656">
    <property type="entry name" value="CbiA"/>
    <property type="match status" value="1"/>
</dbReference>